<gene>
    <name evidence="6" type="ORF">NB640_02330</name>
</gene>
<dbReference type="Proteomes" id="UP001156215">
    <property type="component" value="Chromosome"/>
</dbReference>
<evidence type="ECO:0000256" key="4">
    <source>
        <dbReference type="ARBA" id="ARBA00023288"/>
    </source>
</evidence>
<dbReference type="RefSeq" id="WP_269309533.1">
    <property type="nucleotide sequence ID" value="NZ_CP098242.1"/>
</dbReference>
<reference evidence="6" key="1">
    <citation type="journal article" date="2022" name="Front. Microbiol.">
        <title>New perspectives on an old grouping: The genomic and phenotypic variability of Oxalobacter formigenes and the implications for calcium oxalate stone prevention.</title>
        <authorList>
            <person name="Chmiel J.A."/>
            <person name="Carr C."/>
            <person name="Stuivenberg G.A."/>
            <person name="Venema R."/>
            <person name="Chanyi R.M."/>
            <person name="Al K.F."/>
            <person name="Giguere D."/>
            <person name="Say H."/>
            <person name="Akouris P.P."/>
            <person name="Dominguez Romero S.A."/>
            <person name="Kwong A."/>
            <person name="Tai V."/>
            <person name="Koval S.F."/>
            <person name="Razvi H."/>
            <person name="Bjazevic J."/>
            <person name="Burton J.P."/>
        </authorList>
    </citation>
    <scope>NUCLEOTIDE SEQUENCE</scope>
    <source>
        <strain evidence="6">WoOx3</strain>
    </source>
</reference>
<keyword evidence="4" id="KW-0449">Lipoprotein</keyword>
<accession>A0A9E9LXI1</accession>
<dbReference type="SUPFAM" id="SSF141488">
    <property type="entry name" value="YdhA-like"/>
    <property type="match status" value="1"/>
</dbReference>
<evidence type="ECO:0000256" key="2">
    <source>
        <dbReference type="ARBA" id="ARBA00023136"/>
    </source>
</evidence>
<keyword evidence="7" id="KW-1185">Reference proteome</keyword>
<keyword evidence="2" id="KW-0472">Membrane</keyword>
<sequence>MKRLLFLLMLPLAACTVTDSGKPPDSGAGTSGVRYICDSGEPVYINYRENGISLHYKGKAHRLKIAVSASGARYAGDGLVWWNKGSENTLYKLVGKDDTGAMLESCKEAPRKK</sequence>
<dbReference type="Pfam" id="PF09864">
    <property type="entry name" value="MliC"/>
    <property type="match status" value="1"/>
</dbReference>
<evidence type="ECO:0000256" key="3">
    <source>
        <dbReference type="ARBA" id="ARBA00023139"/>
    </source>
</evidence>
<organism evidence="6 7">
    <name type="scientific">Oxalobacter vibrioformis</name>
    <dbReference type="NCBI Taxonomy" id="933080"/>
    <lineage>
        <taxon>Bacteria</taxon>
        <taxon>Pseudomonadati</taxon>
        <taxon>Pseudomonadota</taxon>
        <taxon>Betaproteobacteria</taxon>
        <taxon>Burkholderiales</taxon>
        <taxon>Oxalobacteraceae</taxon>
        <taxon>Oxalobacter</taxon>
    </lineage>
</organism>
<dbReference type="InterPro" id="IPR036328">
    <property type="entry name" value="MliC_sf"/>
</dbReference>
<feature type="domain" description="C-type lysozyme inhibitor" evidence="5">
    <location>
        <begin position="35"/>
        <end position="94"/>
    </location>
</feature>
<proteinExistence type="predicted"/>
<protein>
    <submittedName>
        <fullName evidence="6">MliC family protein</fullName>
    </submittedName>
</protein>
<dbReference type="Gene3D" id="2.40.128.200">
    <property type="match status" value="1"/>
</dbReference>
<keyword evidence="3" id="KW-0564">Palmitate</keyword>
<keyword evidence="1" id="KW-0732">Signal</keyword>
<evidence type="ECO:0000313" key="7">
    <source>
        <dbReference type="Proteomes" id="UP001156215"/>
    </source>
</evidence>
<evidence type="ECO:0000259" key="5">
    <source>
        <dbReference type="Pfam" id="PF09864"/>
    </source>
</evidence>
<dbReference type="InterPro" id="IPR018660">
    <property type="entry name" value="MliC"/>
</dbReference>
<evidence type="ECO:0000313" key="6">
    <source>
        <dbReference type="EMBL" id="WAW10517.1"/>
    </source>
</evidence>
<dbReference type="KEGG" id="ovb:NB640_02330"/>
<dbReference type="AlphaFoldDB" id="A0A9E9LXI1"/>
<evidence type="ECO:0000256" key="1">
    <source>
        <dbReference type="ARBA" id="ARBA00022729"/>
    </source>
</evidence>
<name>A0A9E9LXI1_9BURK</name>
<dbReference type="EMBL" id="CP098242">
    <property type="protein sequence ID" value="WAW10517.1"/>
    <property type="molecule type" value="Genomic_DNA"/>
</dbReference>